<organism evidence="4 5">
    <name type="scientific">Physocladia obscura</name>
    <dbReference type="NCBI Taxonomy" id="109957"/>
    <lineage>
        <taxon>Eukaryota</taxon>
        <taxon>Fungi</taxon>
        <taxon>Fungi incertae sedis</taxon>
        <taxon>Chytridiomycota</taxon>
        <taxon>Chytridiomycota incertae sedis</taxon>
        <taxon>Chytridiomycetes</taxon>
        <taxon>Chytridiales</taxon>
        <taxon>Chytriomycetaceae</taxon>
        <taxon>Physocladia</taxon>
    </lineage>
</organism>
<protein>
    <recommendedName>
        <fullName evidence="3">DH domain-containing protein</fullName>
    </recommendedName>
</protein>
<evidence type="ECO:0000256" key="1">
    <source>
        <dbReference type="SAM" id="Coils"/>
    </source>
</evidence>
<feature type="domain" description="DH" evidence="3">
    <location>
        <begin position="8"/>
        <end position="152"/>
    </location>
</feature>
<dbReference type="InterPro" id="IPR011993">
    <property type="entry name" value="PH-like_dom_sf"/>
</dbReference>
<evidence type="ECO:0000259" key="3">
    <source>
        <dbReference type="PROSITE" id="PS50010"/>
    </source>
</evidence>
<evidence type="ECO:0000313" key="4">
    <source>
        <dbReference type="EMBL" id="KAJ3141356.1"/>
    </source>
</evidence>
<feature type="compositionally biased region" description="Low complexity" evidence="2">
    <location>
        <begin position="354"/>
        <end position="381"/>
    </location>
</feature>
<dbReference type="EMBL" id="JADGJH010000037">
    <property type="protein sequence ID" value="KAJ3141356.1"/>
    <property type="molecule type" value="Genomic_DNA"/>
</dbReference>
<dbReference type="InterPro" id="IPR001331">
    <property type="entry name" value="GDS_CDC24_CS"/>
</dbReference>
<dbReference type="PROSITE" id="PS50010">
    <property type="entry name" value="DH_2"/>
    <property type="match status" value="1"/>
</dbReference>
<dbReference type="Gene3D" id="2.30.29.30">
    <property type="entry name" value="Pleckstrin-homology domain (PH domain)/Phosphotyrosine-binding domain (PTB)"/>
    <property type="match status" value="1"/>
</dbReference>
<dbReference type="GO" id="GO:0005634">
    <property type="term" value="C:nucleus"/>
    <property type="evidence" value="ECO:0007669"/>
    <property type="project" value="TreeGrafter"/>
</dbReference>
<dbReference type="PANTHER" id="PTHR47339">
    <property type="entry name" value="CELL DIVISION CONTROL PROTEIN 24"/>
    <property type="match status" value="1"/>
</dbReference>
<dbReference type="GO" id="GO:0000935">
    <property type="term" value="C:division septum"/>
    <property type="evidence" value="ECO:0007669"/>
    <property type="project" value="TreeGrafter"/>
</dbReference>
<evidence type="ECO:0000313" key="5">
    <source>
        <dbReference type="Proteomes" id="UP001211907"/>
    </source>
</evidence>
<dbReference type="Proteomes" id="UP001211907">
    <property type="component" value="Unassembled WGS sequence"/>
</dbReference>
<feature type="region of interest" description="Disordered" evidence="2">
    <location>
        <begin position="335"/>
        <end position="384"/>
    </location>
</feature>
<dbReference type="GO" id="GO:0030010">
    <property type="term" value="P:establishment of cell polarity"/>
    <property type="evidence" value="ECO:0007669"/>
    <property type="project" value="TreeGrafter"/>
</dbReference>
<proteinExistence type="predicted"/>
<feature type="compositionally biased region" description="Low complexity" evidence="2">
    <location>
        <begin position="463"/>
        <end position="481"/>
    </location>
</feature>
<feature type="coiled-coil region" evidence="1">
    <location>
        <begin position="302"/>
        <end position="334"/>
    </location>
</feature>
<dbReference type="SUPFAM" id="SSF48065">
    <property type="entry name" value="DBL homology domain (DH-domain)"/>
    <property type="match status" value="1"/>
</dbReference>
<dbReference type="PROSITE" id="PS00741">
    <property type="entry name" value="DH_1"/>
    <property type="match status" value="1"/>
</dbReference>
<dbReference type="Pfam" id="PF15411">
    <property type="entry name" value="PH_10"/>
    <property type="match status" value="1"/>
</dbReference>
<evidence type="ECO:0000256" key="2">
    <source>
        <dbReference type="SAM" id="MobiDB-lite"/>
    </source>
</evidence>
<dbReference type="GO" id="GO:0005737">
    <property type="term" value="C:cytoplasm"/>
    <property type="evidence" value="ECO:0007669"/>
    <property type="project" value="TreeGrafter"/>
</dbReference>
<dbReference type="Pfam" id="PF00621">
    <property type="entry name" value="RhoGEF"/>
    <property type="match status" value="2"/>
</dbReference>
<sequence>MISNDNIKRNQLLAEFLDTERSYVASLGLMQEYQNGLIATAPSIRNLYHNVALDVFSNLNSLVEFQRQFLEDLEQILSRDSNKQHIGYLFIKNVLNDIIEIQLLQSYLIKPLQRLLKYPLFLRELLKLSPENEDLKVGSETIRRISETLNEMQRKRENARLKTEFMKSVDDWKDVKSTDFGDLLLMEELPVEAFVGSENYHMLLFEKILLCTKRDFKNLSRKRSDLEINGNTNNSRSIPYCSVIHGAILLHYIARVEDTSVPDIGVYSLRVNWQNELERDIAKFSMKCMNMEQVTLWKSRIEKQVENQRKAYEIEKLQKQREQQHKEYELQQQIYQKSSAARSPVSPPFDPLYSPKSGSSMSRSRSNPHASSHAPSEYSSSTGMQGFNFRVEDLTSPPPEVPSVPSQYLRTLRTSNHGSMMSSPQSFSAQPVYQGYGSIMMDPNTPPSPRQRFLSDSRPYVGSQNLNSSQSSTISSSLQSAPPSPKTGFLPVHYQNQNQYQTQAIARSSSPVLNNASNLMIQRKLSAPKAPVSPSFVKIRFRYGDDSYITAMPVRDATLQELKTRIDRRFKQLGLAVEYGRISYREEISVGDDVGWQENGELLTDADVKRLIAASDGIMNLLLK</sequence>
<dbReference type="AlphaFoldDB" id="A0AAD5XL27"/>
<dbReference type="Gene3D" id="1.20.900.10">
    <property type="entry name" value="Dbl homology (DH) domain"/>
    <property type="match status" value="2"/>
</dbReference>
<name>A0AAD5XL27_9FUNG</name>
<gene>
    <name evidence="4" type="ORF">HK100_007784</name>
</gene>
<feature type="region of interest" description="Disordered" evidence="2">
    <location>
        <begin position="435"/>
        <end position="491"/>
    </location>
</feature>
<dbReference type="InterPro" id="IPR053026">
    <property type="entry name" value="CDC42_GEF"/>
</dbReference>
<keyword evidence="5" id="KW-1185">Reference proteome</keyword>
<dbReference type="GO" id="GO:0031106">
    <property type="term" value="P:septin ring organization"/>
    <property type="evidence" value="ECO:0007669"/>
    <property type="project" value="TreeGrafter"/>
</dbReference>
<comment type="caution">
    <text evidence="4">The sequence shown here is derived from an EMBL/GenBank/DDBJ whole genome shotgun (WGS) entry which is preliminary data.</text>
</comment>
<dbReference type="InterPro" id="IPR000219">
    <property type="entry name" value="DH_dom"/>
</dbReference>
<dbReference type="InterPro" id="IPR035899">
    <property type="entry name" value="DBL_dom_sf"/>
</dbReference>
<dbReference type="GO" id="GO:0043332">
    <property type="term" value="C:mating projection tip"/>
    <property type="evidence" value="ECO:0007669"/>
    <property type="project" value="TreeGrafter"/>
</dbReference>
<dbReference type="GO" id="GO:0005085">
    <property type="term" value="F:guanyl-nucleotide exchange factor activity"/>
    <property type="evidence" value="ECO:0007669"/>
    <property type="project" value="InterPro"/>
</dbReference>
<accession>A0AAD5XL27</accession>
<dbReference type="GO" id="GO:0035556">
    <property type="term" value="P:intracellular signal transduction"/>
    <property type="evidence" value="ECO:0007669"/>
    <property type="project" value="InterPro"/>
</dbReference>
<dbReference type="PANTHER" id="PTHR47339:SF1">
    <property type="entry name" value="CELL DIVISION CONTROL PROTEIN 24"/>
    <property type="match status" value="1"/>
</dbReference>
<dbReference type="SMART" id="SM00325">
    <property type="entry name" value="RhoGEF"/>
    <property type="match status" value="1"/>
</dbReference>
<keyword evidence="1" id="KW-0175">Coiled coil</keyword>
<reference evidence="4" key="1">
    <citation type="submission" date="2020-05" db="EMBL/GenBank/DDBJ databases">
        <title>Phylogenomic resolution of chytrid fungi.</title>
        <authorList>
            <person name="Stajich J.E."/>
            <person name="Amses K."/>
            <person name="Simmons R."/>
            <person name="Seto K."/>
            <person name="Myers J."/>
            <person name="Bonds A."/>
            <person name="Quandt C.A."/>
            <person name="Barry K."/>
            <person name="Liu P."/>
            <person name="Grigoriev I."/>
            <person name="Longcore J.E."/>
            <person name="James T.Y."/>
        </authorList>
    </citation>
    <scope>NUCLEOTIDE SEQUENCE</scope>
    <source>
        <strain evidence="4">JEL0513</strain>
    </source>
</reference>